<proteinExistence type="predicted"/>
<organism evidence="2 3">
    <name type="scientific">candidate division KSB3 bacterium</name>
    <dbReference type="NCBI Taxonomy" id="2044937"/>
    <lineage>
        <taxon>Bacteria</taxon>
        <taxon>candidate division KSB3</taxon>
    </lineage>
</organism>
<dbReference type="Gene3D" id="3.30.450.30">
    <property type="entry name" value="Dynein light chain 2a, cytoplasmic"/>
    <property type="match status" value="1"/>
</dbReference>
<dbReference type="Pfam" id="PF03259">
    <property type="entry name" value="Robl_LC7"/>
    <property type="match status" value="1"/>
</dbReference>
<comment type="caution">
    <text evidence="2">The sequence shown here is derived from an EMBL/GenBank/DDBJ whole genome shotgun (WGS) entry which is preliminary data.</text>
</comment>
<feature type="domain" description="Roadblock/LAMTOR2" evidence="1">
    <location>
        <begin position="17"/>
        <end position="97"/>
    </location>
</feature>
<dbReference type="Proteomes" id="UP000229740">
    <property type="component" value="Unassembled WGS sequence"/>
</dbReference>
<dbReference type="AlphaFoldDB" id="A0A2G6E2R4"/>
<evidence type="ECO:0000313" key="2">
    <source>
        <dbReference type="EMBL" id="PID56389.1"/>
    </source>
</evidence>
<dbReference type="EMBL" id="PDPS01000035">
    <property type="protein sequence ID" value="PID56389.1"/>
    <property type="molecule type" value="Genomic_DNA"/>
</dbReference>
<dbReference type="SUPFAM" id="SSF103196">
    <property type="entry name" value="Roadblock/LC7 domain"/>
    <property type="match status" value="1"/>
</dbReference>
<dbReference type="InterPro" id="IPR004942">
    <property type="entry name" value="Roadblock/LAMTOR2_dom"/>
</dbReference>
<gene>
    <name evidence="2" type="ORF">CSB45_11950</name>
</gene>
<reference evidence="2 3" key="1">
    <citation type="submission" date="2017-10" db="EMBL/GenBank/DDBJ databases">
        <title>Novel microbial diversity and functional potential in the marine mammal oral microbiome.</title>
        <authorList>
            <person name="Dudek N.K."/>
            <person name="Sun C.L."/>
            <person name="Burstein D."/>
            <person name="Kantor R.S."/>
            <person name="Aliaga Goltsman D.S."/>
            <person name="Bik E.M."/>
            <person name="Thomas B.C."/>
            <person name="Banfield J.F."/>
            <person name="Relman D.A."/>
        </authorList>
    </citation>
    <scope>NUCLEOTIDE SEQUENCE [LARGE SCALE GENOMIC DNA]</scope>
    <source>
        <strain evidence="2">DOLZORAL124_49_17</strain>
    </source>
</reference>
<evidence type="ECO:0000313" key="3">
    <source>
        <dbReference type="Proteomes" id="UP000229740"/>
    </source>
</evidence>
<sequence>MPAERYTEVLHNILSKLKTYVDGVEYAVIILSDGTQLAELPPLEMPGIAALLKDFGKIAQQLCQQLEIGSETESLIKGKKRFLAVYGSSKHILLGVVGQSSVNLGLLNSGARKALEKIEAMLSV</sequence>
<name>A0A2G6E2R4_9BACT</name>
<protein>
    <recommendedName>
        <fullName evidence="1">Roadblock/LAMTOR2 domain-containing protein</fullName>
    </recommendedName>
</protein>
<evidence type="ECO:0000259" key="1">
    <source>
        <dbReference type="Pfam" id="PF03259"/>
    </source>
</evidence>
<accession>A0A2G6E2R4</accession>